<protein>
    <recommendedName>
        <fullName evidence="3">DUF1579 domain-containing protein</fullName>
    </recommendedName>
</protein>
<sequence length="128" mass="13915">MSGRWSGAYEYFDPERPPAPFCATLVEEGGVVAGRVEEPNGFYLGGPDQLHARLHGERDGNVICFSKTYEVDGLIFRLVHYRGEADATLSRIEGRWWILGPGGSSGTFEMARVADTLDTSSSRSAGAT</sequence>
<reference evidence="1 2" key="1">
    <citation type="submission" date="2020-11" db="EMBL/GenBank/DDBJ databases">
        <title>Description of Pontivivens ytuae sp. nov. isolated from deep sea sediment of Mariana Trench.</title>
        <authorList>
            <person name="Wang Z."/>
            <person name="Sun Q.-L."/>
            <person name="Xu X.-D."/>
            <person name="Tang Y.-Z."/>
            <person name="Zhang J."/>
        </authorList>
    </citation>
    <scope>NUCLEOTIDE SEQUENCE [LARGE SCALE GENOMIC DNA]</scope>
    <source>
        <strain evidence="1 2">MT2928</strain>
    </source>
</reference>
<dbReference type="Proteomes" id="UP000594800">
    <property type="component" value="Chromosome"/>
</dbReference>
<organism evidence="1 2">
    <name type="scientific">Pontivivens ytuae</name>
    <dbReference type="NCBI Taxonomy" id="2789856"/>
    <lineage>
        <taxon>Bacteria</taxon>
        <taxon>Pseudomonadati</taxon>
        <taxon>Pseudomonadota</taxon>
        <taxon>Alphaproteobacteria</taxon>
        <taxon>Rhodobacterales</taxon>
        <taxon>Paracoccaceae</taxon>
        <taxon>Pontivivens</taxon>
    </lineage>
</organism>
<evidence type="ECO:0000313" key="2">
    <source>
        <dbReference type="Proteomes" id="UP000594800"/>
    </source>
</evidence>
<keyword evidence="2" id="KW-1185">Reference proteome</keyword>
<name>A0A7S9LVF5_9RHOB</name>
<dbReference type="KEGG" id="poz:I0K15_08260"/>
<evidence type="ECO:0000313" key="1">
    <source>
        <dbReference type="EMBL" id="QPH55705.1"/>
    </source>
</evidence>
<accession>A0A7S9LVF5</accession>
<dbReference type="RefSeq" id="WP_196104967.1">
    <property type="nucleotide sequence ID" value="NZ_CP064942.1"/>
</dbReference>
<gene>
    <name evidence="1" type="ORF">I0K15_08260</name>
</gene>
<dbReference type="AlphaFoldDB" id="A0A7S9LVF5"/>
<evidence type="ECO:0008006" key="3">
    <source>
        <dbReference type="Google" id="ProtNLM"/>
    </source>
</evidence>
<proteinExistence type="predicted"/>
<dbReference type="EMBL" id="CP064942">
    <property type="protein sequence ID" value="QPH55705.1"/>
    <property type="molecule type" value="Genomic_DNA"/>
</dbReference>